<dbReference type="SMART" id="SM00346">
    <property type="entry name" value="HTH_ICLR"/>
    <property type="match status" value="1"/>
</dbReference>
<proteinExistence type="predicted"/>
<feature type="domain" description="HTH iclR-type" evidence="5">
    <location>
        <begin position="28"/>
        <end position="90"/>
    </location>
</feature>
<feature type="domain" description="IclR-ED" evidence="6">
    <location>
        <begin position="91"/>
        <end position="276"/>
    </location>
</feature>
<protein>
    <submittedName>
        <fullName evidence="7">IclR family transcriptional regulator</fullName>
    </submittedName>
</protein>
<dbReference type="GO" id="GO:0003700">
    <property type="term" value="F:DNA-binding transcription factor activity"/>
    <property type="evidence" value="ECO:0007669"/>
    <property type="project" value="TreeGrafter"/>
</dbReference>
<dbReference type="Pfam" id="PF01614">
    <property type="entry name" value="IclR_C"/>
    <property type="match status" value="1"/>
</dbReference>
<evidence type="ECO:0000256" key="1">
    <source>
        <dbReference type="ARBA" id="ARBA00023015"/>
    </source>
</evidence>
<dbReference type="PANTHER" id="PTHR30136:SF35">
    <property type="entry name" value="HTH-TYPE TRANSCRIPTIONAL REGULATOR RV1719"/>
    <property type="match status" value="1"/>
</dbReference>
<sequence length="277" mass="30705">MAKAIRKMSSPAADSSPARRTKPDTSIIQSFEKGLLIFEYVLEADRPLKLHEVAAHFDIDKASAFRFLNTLERAALVIKDPVLKTYVPGPKLGSWARMLRPDTSLVDTARPFLKKLSVMTKQTSHLAVLQNDRVVLIEVMPADNIVSVKQSSGDWEPLYCTAVGKAIMAFLPEGERNRLIDQITFREFTPTTLTTPEMLRVELTEVEKEKLAYDDGETNSQLGCIAAPIFDTTRYPVASIGISMIYPLFPEGPKAQTGFISAVSQIAEEITTAITRS</sequence>
<dbReference type="InterPro" id="IPR014757">
    <property type="entry name" value="Tscrpt_reg_IclR_C"/>
</dbReference>
<evidence type="ECO:0000256" key="2">
    <source>
        <dbReference type="ARBA" id="ARBA00023125"/>
    </source>
</evidence>
<organism evidence="7 8">
    <name type="scientific">Paraburkholderia silviterrae</name>
    <dbReference type="NCBI Taxonomy" id="2528715"/>
    <lineage>
        <taxon>Bacteria</taxon>
        <taxon>Pseudomonadati</taxon>
        <taxon>Pseudomonadota</taxon>
        <taxon>Betaproteobacteria</taxon>
        <taxon>Burkholderiales</taxon>
        <taxon>Burkholderiaceae</taxon>
        <taxon>Paraburkholderia</taxon>
    </lineage>
</organism>
<dbReference type="InterPro" id="IPR005471">
    <property type="entry name" value="Tscrpt_reg_IclR_N"/>
</dbReference>
<dbReference type="PANTHER" id="PTHR30136">
    <property type="entry name" value="HELIX-TURN-HELIX TRANSCRIPTIONAL REGULATOR, ICLR FAMILY"/>
    <property type="match status" value="1"/>
</dbReference>
<dbReference type="GO" id="GO:0003677">
    <property type="term" value="F:DNA binding"/>
    <property type="evidence" value="ECO:0007669"/>
    <property type="project" value="UniProtKB-KW"/>
</dbReference>
<evidence type="ECO:0000256" key="3">
    <source>
        <dbReference type="ARBA" id="ARBA00023163"/>
    </source>
</evidence>
<dbReference type="OrthoDB" id="9807558at2"/>
<evidence type="ECO:0000259" key="6">
    <source>
        <dbReference type="PROSITE" id="PS51078"/>
    </source>
</evidence>
<dbReference type="GO" id="GO:0045892">
    <property type="term" value="P:negative regulation of DNA-templated transcription"/>
    <property type="evidence" value="ECO:0007669"/>
    <property type="project" value="TreeGrafter"/>
</dbReference>
<evidence type="ECO:0000313" key="8">
    <source>
        <dbReference type="Proteomes" id="UP000295722"/>
    </source>
</evidence>
<dbReference type="Pfam" id="PF09339">
    <property type="entry name" value="HTH_IclR"/>
    <property type="match status" value="1"/>
</dbReference>
<dbReference type="PROSITE" id="PS51077">
    <property type="entry name" value="HTH_ICLR"/>
    <property type="match status" value="1"/>
</dbReference>
<dbReference type="Proteomes" id="UP000295722">
    <property type="component" value="Unassembled WGS sequence"/>
</dbReference>
<dbReference type="Gene3D" id="1.10.10.10">
    <property type="entry name" value="Winged helix-like DNA-binding domain superfamily/Winged helix DNA-binding domain"/>
    <property type="match status" value="1"/>
</dbReference>
<accession>A0A4R5M8I8</accession>
<dbReference type="InterPro" id="IPR036390">
    <property type="entry name" value="WH_DNA-bd_sf"/>
</dbReference>
<evidence type="ECO:0000259" key="5">
    <source>
        <dbReference type="PROSITE" id="PS51077"/>
    </source>
</evidence>
<dbReference type="Gene3D" id="3.30.450.40">
    <property type="match status" value="1"/>
</dbReference>
<evidence type="ECO:0000313" key="7">
    <source>
        <dbReference type="EMBL" id="TDG22766.1"/>
    </source>
</evidence>
<comment type="caution">
    <text evidence="7">The sequence shown here is derived from an EMBL/GenBank/DDBJ whole genome shotgun (WGS) entry which is preliminary data.</text>
</comment>
<keyword evidence="2" id="KW-0238">DNA-binding</keyword>
<dbReference type="InterPro" id="IPR050707">
    <property type="entry name" value="HTH_MetabolicPath_Reg"/>
</dbReference>
<feature type="compositionally biased region" description="Low complexity" evidence="4">
    <location>
        <begin position="9"/>
        <end position="18"/>
    </location>
</feature>
<keyword evidence="1" id="KW-0805">Transcription regulation</keyword>
<dbReference type="InterPro" id="IPR036388">
    <property type="entry name" value="WH-like_DNA-bd_sf"/>
</dbReference>
<dbReference type="SUPFAM" id="SSF46785">
    <property type="entry name" value="Winged helix' DNA-binding domain"/>
    <property type="match status" value="1"/>
</dbReference>
<feature type="region of interest" description="Disordered" evidence="4">
    <location>
        <begin position="1"/>
        <end position="24"/>
    </location>
</feature>
<evidence type="ECO:0000256" key="4">
    <source>
        <dbReference type="SAM" id="MobiDB-lite"/>
    </source>
</evidence>
<reference evidence="7 8" key="1">
    <citation type="submission" date="2019-03" db="EMBL/GenBank/DDBJ databases">
        <title>Paraburkholderia sp. 4M-K11, isolated from subtropical forest soil.</title>
        <authorList>
            <person name="Gao Z.-H."/>
            <person name="Qiu L.-H."/>
        </authorList>
    </citation>
    <scope>NUCLEOTIDE SEQUENCE [LARGE SCALE GENOMIC DNA]</scope>
    <source>
        <strain evidence="7 8">4M-K11</strain>
    </source>
</reference>
<keyword evidence="3" id="KW-0804">Transcription</keyword>
<dbReference type="SUPFAM" id="SSF55781">
    <property type="entry name" value="GAF domain-like"/>
    <property type="match status" value="1"/>
</dbReference>
<dbReference type="InterPro" id="IPR029016">
    <property type="entry name" value="GAF-like_dom_sf"/>
</dbReference>
<dbReference type="PROSITE" id="PS51078">
    <property type="entry name" value="ICLR_ED"/>
    <property type="match status" value="1"/>
</dbReference>
<gene>
    <name evidence="7" type="ORF">EYW47_16235</name>
</gene>
<keyword evidence="8" id="KW-1185">Reference proteome</keyword>
<dbReference type="EMBL" id="SMRP01000007">
    <property type="protein sequence ID" value="TDG22766.1"/>
    <property type="molecule type" value="Genomic_DNA"/>
</dbReference>
<dbReference type="AlphaFoldDB" id="A0A4R5M8I8"/>
<name>A0A4R5M8I8_9BURK</name>